<comment type="subcellular location">
    <subcellularLocation>
        <location evidence="2">Cytoplasm</location>
    </subcellularLocation>
    <subcellularLocation>
        <location evidence="1">Nucleus</location>
    </subcellularLocation>
</comment>
<keyword evidence="7" id="KW-0539">Nucleus</keyword>
<dbReference type="AlphaFoldDB" id="A0A8J9Y6N9"/>
<gene>
    <name evidence="8" type="ORF">BINO364_LOCUS2406</name>
</gene>
<feature type="non-terminal residue" evidence="8">
    <location>
        <position position="465"/>
    </location>
</feature>
<keyword evidence="4" id="KW-0813">Transport</keyword>
<proteinExistence type="inferred from homology"/>
<evidence type="ECO:0000256" key="5">
    <source>
        <dbReference type="ARBA" id="ARBA00022490"/>
    </source>
</evidence>
<dbReference type="PANTHER" id="PTHR21452:SF4">
    <property type="entry name" value="EXPORTIN-6"/>
    <property type="match status" value="1"/>
</dbReference>
<protein>
    <recommendedName>
        <fullName evidence="10">Exportin-6</fullName>
    </recommendedName>
</protein>
<evidence type="ECO:0000256" key="2">
    <source>
        <dbReference type="ARBA" id="ARBA00004496"/>
    </source>
</evidence>
<name>A0A8J9Y6N9_9NEOP</name>
<dbReference type="InterPro" id="IPR040016">
    <property type="entry name" value="XPO6"/>
</dbReference>
<keyword evidence="6" id="KW-0653">Protein transport</keyword>
<dbReference type="GO" id="GO:0005634">
    <property type="term" value="C:nucleus"/>
    <property type="evidence" value="ECO:0007669"/>
    <property type="project" value="UniProtKB-SubCell"/>
</dbReference>
<dbReference type="Proteomes" id="UP000838878">
    <property type="component" value="Chromosome 10"/>
</dbReference>
<evidence type="ECO:0008006" key="10">
    <source>
        <dbReference type="Google" id="ProtNLM"/>
    </source>
</evidence>
<organism evidence="8 9">
    <name type="scientific">Brenthis ino</name>
    <name type="common">lesser marbled fritillary</name>
    <dbReference type="NCBI Taxonomy" id="405034"/>
    <lineage>
        <taxon>Eukaryota</taxon>
        <taxon>Metazoa</taxon>
        <taxon>Ecdysozoa</taxon>
        <taxon>Arthropoda</taxon>
        <taxon>Hexapoda</taxon>
        <taxon>Insecta</taxon>
        <taxon>Pterygota</taxon>
        <taxon>Neoptera</taxon>
        <taxon>Endopterygota</taxon>
        <taxon>Lepidoptera</taxon>
        <taxon>Glossata</taxon>
        <taxon>Ditrysia</taxon>
        <taxon>Papilionoidea</taxon>
        <taxon>Nymphalidae</taxon>
        <taxon>Heliconiinae</taxon>
        <taxon>Argynnini</taxon>
        <taxon>Brenthis</taxon>
    </lineage>
</organism>
<comment type="similarity">
    <text evidence="3">Belongs to the exportin family.</text>
</comment>
<evidence type="ECO:0000256" key="4">
    <source>
        <dbReference type="ARBA" id="ARBA00022448"/>
    </source>
</evidence>
<keyword evidence="9" id="KW-1185">Reference proteome</keyword>
<dbReference type="EMBL" id="OV170230">
    <property type="protein sequence ID" value="CAH0715486.1"/>
    <property type="molecule type" value="Genomic_DNA"/>
</dbReference>
<keyword evidence="5" id="KW-0963">Cytoplasm</keyword>
<reference evidence="8" key="1">
    <citation type="submission" date="2021-12" db="EMBL/GenBank/DDBJ databases">
        <authorList>
            <person name="Martin H S."/>
        </authorList>
    </citation>
    <scope>NUCLEOTIDE SEQUENCE</scope>
</reference>
<evidence type="ECO:0000256" key="7">
    <source>
        <dbReference type="ARBA" id="ARBA00023242"/>
    </source>
</evidence>
<evidence type="ECO:0000313" key="8">
    <source>
        <dbReference type="EMBL" id="CAH0715486.1"/>
    </source>
</evidence>
<dbReference type="OrthoDB" id="6931383at2759"/>
<sequence length="465" mass="48782">MCVCGYGGSHAEMFACMGAWCCYAGECGVALHTMEGLLASALPFLVPHDAPEPPLLCHAAAHLLLSLSKNVKFANDPMVMLGELYNHAQRSLQYLEPKTAGVVREALISLALSRSPAGAGGAAGGGHEAARALLAAWAAALPSAGPAVALPPLTALLHAFAAAPTAAKKIIAEGVSSAAESALRMLCEPACAGAEAHITDFFLALFTALLSQLGTFAYTAIDVFLEVAQRDTGDASGSLERLVACVRLGVEAGGGGVRVRAVLQLLHAHVLPRAAHAPALARAAHDLLASVLIHRWRYFFPGACEGGAGGEGALREGELRGALAALGGALLAHDIDLLRTTLATIDTLNTKWKLYHKAIFRSEFMGEFLSVLLSGLAEGGARALLRDEALAALHAMASVDFPAFRHAFLPHYLASLALDPHHVQLLADFPPDTDLPTFTQNILRLMNDVNCYRAYQSLTSNEMGP</sequence>
<accession>A0A8J9Y6N9</accession>
<dbReference type="PANTHER" id="PTHR21452">
    <property type="entry name" value="EXPORTIN-6"/>
    <property type="match status" value="1"/>
</dbReference>
<dbReference type="GO" id="GO:0005049">
    <property type="term" value="F:nuclear export signal receptor activity"/>
    <property type="evidence" value="ECO:0007669"/>
    <property type="project" value="InterPro"/>
</dbReference>
<dbReference type="GO" id="GO:0006611">
    <property type="term" value="P:protein export from nucleus"/>
    <property type="evidence" value="ECO:0007669"/>
    <property type="project" value="InterPro"/>
</dbReference>
<evidence type="ECO:0000256" key="3">
    <source>
        <dbReference type="ARBA" id="ARBA00009466"/>
    </source>
</evidence>
<dbReference type="GO" id="GO:0005737">
    <property type="term" value="C:cytoplasm"/>
    <property type="evidence" value="ECO:0007669"/>
    <property type="project" value="UniProtKB-SubCell"/>
</dbReference>
<evidence type="ECO:0000256" key="1">
    <source>
        <dbReference type="ARBA" id="ARBA00004123"/>
    </source>
</evidence>
<evidence type="ECO:0000256" key="6">
    <source>
        <dbReference type="ARBA" id="ARBA00022927"/>
    </source>
</evidence>
<evidence type="ECO:0000313" key="9">
    <source>
        <dbReference type="Proteomes" id="UP000838878"/>
    </source>
</evidence>